<gene>
    <name evidence="1" type="ORF">OS493_028357</name>
</gene>
<accession>A0A9W9ZXW8</accession>
<name>A0A9W9ZXW8_9CNID</name>
<evidence type="ECO:0000313" key="1">
    <source>
        <dbReference type="EMBL" id="KAJ7389896.1"/>
    </source>
</evidence>
<organism evidence="1 2">
    <name type="scientific">Desmophyllum pertusum</name>
    <dbReference type="NCBI Taxonomy" id="174260"/>
    <lineage>
        <taxon>Eukaryota</taxon>
        <taxon>Metazoa</taxon>
        <taxon>Cnidaria</taxon>
        <taxon>Anthozoa</taxon>
        <taxon>Hexacorallia</taxon>
        <taxon>Scleractinia</taxon>
        <taxon>Caryophylliina</taxon>
        <taxon>Caryophylliidae</taxon>
        <taxon>Desmophyllum</taxon>
    </lineage>
</organism>
<dbReference type="Proteomes" id="UP001163046">
    <property type="component" value="Unassembled WGS sequence"/>
</dbReference>
<reference evidence="1" key="1">
    <citation type="submission" date="2023-01" db="EMBL/GenBank/DDBJ databases">
        <title>Genome assembly of the deep-sea coral Lophelia pertusa.</title>
        <authorList>
            <person name="Herrera S."/>
            <person name="Cordes E."/>
        </authorList>
    </citation>
    <scope>NUCLEOTIDE SEQUENCE</scope>
    <source>
        <strain evidence="1">USNM1676648</strain>
        <tissue evidence="1">Polyp</tissue>
    </source>
</reference>
<dbReference type="OrthoDB" id="6512834at2759"/>
<sequence>MDGKRALRSKEIVSEQIKLEMELHNDAGKRKRGFLDAAWTERDKHHNQSAAIHAANRLDAWMENNFITEEELAKKAALPGGLVSPTQMLSAPWIIAEFERILGVDSSILAHFQHNFHQVCDQIIAMGKAKESKKKCGMGAFLSLLEDKFNDEDTENNHGKAVVYQSQAVYVMVAIFPNTGHREDAVRVEIEEGDDSSLLYAINILRDYSKLTVEVKMLPSSAEFSIMDGKRALRSKEIVSEQIKLEMELHNDAGKRKRGFLDAAWTERLRVLSAWKSKFFAP</sequence>
<protein>
    <submittedName>
        <fullName evidence="1">Uncharacterized protein</fullName>
    </submittedName>
</protein>
<evidence type="ECO:0000313" key="2">
    <source>
        <dbReference type="Proteomes" id="UP001163046"/>
    </source>
</evidence>
<dbReference type="AlphaFoldDB" id="A0A9W9ZXW8"/>
<keyword evidence="2" id="KW-1185">Reference proteome</keyword>
<comment type="caution">
    <text evidence="1">The sequence shown here is derived from an EMBL/GenBank/DDBJ whole genome shotgun (WGS) entry which is preliminary data.</text>
</comment>
<proteinExistence type="predicted"/>
<dbReference type="EMBL" id="MU825423">
    <property type="protein sequence ID" value="KAJ7389896.1"/>
    <property type="molecule type" value="Genomic_DNA"/>
</dbReference>